<evidence type="ECO:0000313" key="1">
    <source>
        <dbReference type="EMBL" id="VBB27235.1"/>
    </source>
</evidence>
<dbReference type="GO" id="GO:0005634">
    <property type="term" value="C:nucleus"/>
    <property type="evidence" value="ECO:0007669"/>
    <property type="project" value="TreeGrafter"/>
</dbReference>
<protein>
    <recommendedName>
        <fullName evidence="3">Phorbol-ester/DAG-type domain-containing protein</fullName>
    </recommendedName>
</protein>
<dbReference type="InterPro" id="IPR036388">
    <property type="entry name" value="WH-like_DNA-bd_sf"/>
</dbReference>
<gene>
    <name evidence="1" type="ORF">NAV_LOCUS2065</name>
</gene>
<organism evidence="1 2">
    <name type="scientific">Acanthocheilonema viteae</name>
    <name type="common">Filarial nematode worm</name>
    <name type="synonym">Dipetalonema viteae</name>
    <dbReference type="NCBI Taxonomy" id="6277"/>
    <lineage>
        <taxon>Eukaryota</taxon>
        <taxon>Metazoa</taxon>
        <taxon>Ecdysozoa</taxon>
        <taxon>Nematoda</taxon>
        <taxon>Chromadorea</taxon>
        <taxon>Rhabditida</taxon>
        <taxon>Spirurina</taxon>
        <taxon>Spiruromorpha</taxon>
        <taxon>Filarioidea</taxon>
        <taxon>Onchocercidae</taxon>
        <taxon>Acanthocheilonema</taxon>
    </lineage>
</organism>
<dbReference type="GO" id="GO:0004842">
    <property type="term" value="F:ubiquitin-protein transferase activity"/>
    <property type="evidence" value="ECO:0007669"/>
    <property type="project" value="TreeGrafter"/>
</dbReference>
<keyword evidence="2" id="KW-1185">Reference proteome</keyword>
<dbReference type="PANTHER" id="PTHR20973:SF0">
    <property type="entry name" value="NON-STRUCTURAL MAINTENANCE OF CHROMOSOMES ELEMENT 1 HOMOLOG"/>
    <property type="match status" value="1"/>
</dbReference>
<dbReference type="AlphaFoldDB" id="A0A498SBM7"/>
<proteinExistence type="predicted"/>
<dbReference type="Gene3D" id="1.10.10.10">
    <property type="entry name" value="Winged helix-like DNA-binding domain superfamily/Winged helix DNA-binding domain"/>
    <property type="match status" value="1"/>
</dbReference>
<dbReference type="STRING" id="6277.A0A498SBM7"/>
<accession>A0A498SBM7</accession>
<dbReference type="SUPFAM" id="SSF57889">
    <property type="entry name" value="Cysteine-rich domain"/>
    <property type="match status" value="1"/>
</dbReference>
<evidence type="ECO:0000313" key="2">
    <source>
        <dbReference type="Proteomes" id="UP000276991"/>
    </source>
</evidence>
<dbReference type="CDD" id="cd15489">
    <property type="entry name" value="PHD_SF"/>
    <property type="match status" value="1"/>
</dbReference>
<evidence type="ECO:0008006" key="3">
    <source>
        <dbReference type="Google" id="ProtNLM"/>
    </source>
</evidence>
<dbReference type="PANTHER" id="PTHR20973">
    <property type="entry name" value="NON-SMC ELEMENT 1-RELATED"/>
    <property type="match status" value="1"/>
</dbReference>
<name>A0A498SBM7_ACAVI</name>
<dbReference type="InterPro" id="IPR011513">
    <property type="entry name" value="Nse1"/>
</dbReference>
<reference evidence="1 2" key="1">
    <citation type="submission" date="2018-08" db="EMBL/GenBank/DDBJ databases">
        <authorList>
            <person name="Laetsch R D."/>
            <person name="Stevens L."/>
            <person name="Kumar S."/>
            <person name="Blaxter L. M."/>
        </authorList>
    </citation>
    <scope>NUCLEOTIDE SEQUENCE [LARGE SCALE GENOMIC DNA]</scope>
</reference>
<dbReference type="Proteomes" id="UP000276991">
    <property type="component" value="Unassembled WGS sequence"/>
</dbReference>
<dbReference type="InterPro" id="IPR046349">
    <property type="entry name" value="C1-like_sf"/>
</dbReference>
<dbReference type="GO" id="GO:0030915">
    <property type="term" value="C:Smc5-Smc6 complex"/>
    <property type="evidence" value="ECO:0007669"/>
    <property type="project" value="InterPro"/>
</dbReference>
<sequence>MGEPNSNSNSLKYLLEITENYGVPHKHLVQLIIKHGILQTHYFCNKFVQYVQVYSAGDNIITQLDDGQEKILIEKLITVINNALVPLYLRLIQTDDEYDDKNGYIVLLSDQRPSDFLRDAFGLTQTEITLFHLWISAICNSENGEILKHEALSIASDLLVKGKKVDEEDLLQQFVSNKWLIMDNVNATIRLGARGIAELQNYFSSHANEFKLEKCIVCGKFIVMKNRAVFCETCRNFSHRQCGLKIMKSVRTGKVLCPGKLANDESCTAELHISTERDSVKHDQKGNRKRRIANDFEEQDGYDIDSTEKFHDAEIFYAGLLALIEGIKVFRLRTVMDSEEVDLETPAGTLADSLAQIFMMTTRVELRQQAYQMVGVENNRDFALAVEARLNEYFQSKQRKLDRRSILQIREEKDDASVILEHFLKTAGLPPDAVEKFSSKK</sequence>
<dbReference type="GO" id="GO:0000724">
    <property type="term" value="P:double-strand break repair via homologous recombination"/>
    <property type="evidence" value="ECO:0007669"/>
    <property type="project" value="TreeGrafter"/>
</dbReference>
<dbReference type="EMBL" id="UPTC01000202">
    <property type="protein sequence ID" value="VBB27235.1"/>
    <property type="molecule type" value="Genomic_DNA"/>
</dbReference>
<dbReference type="OrthoDB" id="185455at2759"/>